<dbReference type="PANTHER" id="PTHR40446:SF2">
    <property type="entry name" value="N-ACETYLGLUCOSAMINE-1-PHOSPHODIESTER ALPHA-N-ACETYLGLUCOSAMINIDASE"/>
    <property type="match status" value="1"/>
</dbReference>
<protein>
    <recommendedName>
        <fullName evidence="1">Phosphodiester glycosidase domain-containing protein</fullName>
    </recommendedName>
</protein>
<reference evidence="2" key="1">
    <citation type="submission" date="2009-01" db="EMBL/GenBank/DDBJ databases">
        <title>Complete sequence of chromosome Cyanothece sp. PCC 7425.</title>
        <authorList>
            <consortium name="US DOE Joint Genome Institute"/>
            <person name="Lucas S."/>
            <person name="Copeland A."/>
            <person name="Lapidus A."/>
            <person name="Glavina del Rio T."/>
            <person name="Dalin E."/>
            <person name="Tice H."/>
            <person name="Bruce D."/>
            <person name="Goodwin L."/>
            <person name="Pitluck S."/>
            <person name="Sims D."/>
            <person name="Meineke L."/>
            <person name="Brettin T."/>
            <person name="Detter J.C."/>
            <person name="Han C."/>
            <person name="Larimer F."/>
            <person name="Land M."/>
            <person name="Hauser L."/>
            <person name="Kyrpides N."/>
            <person name="Ovchinnikova G."/>
            <person name="Liberton M."/>
            <person name="Stoeckel J."/>
            <person name="Banerjee A."/>
            <person name="Singh A."/>
            <person name="Page L."/>
            <person name="Sato H."/>
            <person name="Zhao L."/>
            <person name="Sherman L."/>
            <person name="Pakrasi H."/>
            <person name="Richardson P."/>
        </authorList>
    </citation>
    <scope>NUCLEOTIDE SEQUENCE</scope>
    <source>
        <strain evidence="2">PCC 7425</strain>
    </source>
</reference>
<dbReference type="HOGENOM" id="CLU_014587_0_0_3"/>
<dbReference type="EMBL" id="CP001344">
    <property type="protein sequence ID" value="ACL46145.1"/>
    <property type="molecule type" value="Genomic_DNA"/>
</dbReference>
<dbReference type="eggNOG" id="COG4632">
    <property type="taxonomic scope" value="Bacteria"/>
</dbReference>
<evidence type="ECO:0000313" key="2">
    <source>
        <dbReference type="EMBL" id="ACL46145.1"/>
    </source>
</evidence>
<name>B8HTR4_CYAP4</name>
<dbReference type="KEGG" id="cyn:Cyan7425_3827"/>
<proteinExistence type="predicted"/>
<dbReference type="PANTHER" id="PTHR40446">
    <property type="entry name" value="N-ACETYLGLUCOSAMINE-1-PHOSPHODIESTER ALPHA-N-ACETYLGLUCOSAMINIDASE"/>
    <property type="match status" value="1"/>
</dbReference>
<evidence type="ECO:0000259" key="1">
    <source>
        <dbReference type="Pfam" id="PF09992"/>
    </source>
</evidence>
<gene>
    <name evidence="2" type="ordered locus">Cyan7425_3827</name>
</gene>
<dbReference type="Pfam" id="PF09992">
    <property type="entry name" value="NAGPA"/>
    <property type="match status" value="1"/>
</dbReference>
<organism evidence="2">
    <name type="scientific">Cyanothece sp. (strain PCC 7425 / ATCC 29141)</name>
    <dbReference type="NCBI Taxonomy" id="395961"/>
    <lineage>
        <taxon>Bacteria</taxon>
        <taxon>Bacillati</taxon>
        <taxon>Cyanobacteriota</taxon>
        <taxon>Cyanophyceae</taxon>
        <taxon>Gomontiellales</taxon>
        <taxon>Cyanothecaceae</taxon>
        <taxon>Cyanothece</taxon>
    </lineage>
</organism>
<dbReference type="STRING" id="395961.Cyan7425_3827"/>
<dbReference type="InterPro" id="IPR018711">
    <property type="entry name" value="NAGPA"/>
</dbReference>
<feature type="domain" description="Phosphodiester glycosidase" evidence="1">
    <location>
        <begin position="420"/>
        <end position="593"/>
    </location>
</feature>
<dbReference type="OrthoDB" id="9809781at2"/>
<dbReference type="AlphaFoldDB" id="B8HTR4"/>
<accession>B8HTR4</accession>
<sequence>MTLTLFSIAALLCSLWVSEVKEDSIPATLASSLPPPPNSPATQEGNQLLLNGRRLEVNWGQWLDPQGRIVTGISDGDLRTQLGGDLQNSNDPTRQPVIWFSNQDLPLVARFNPTGTYRYLDITALAQRENWQVQVRNQTLEIQTPPSQIVALRRSRQPWGERIVLELDRPTPWKITRLTNSRDGKIPREFVLSLDAPLSSTKDSPSAIPGGFIPLKLTTTAKQTALQATLPGTFRPQVSMLSAPPRLVVDLQQDSQGQRNILWSSGVRWREQTLAVGGDRYPLTWLEINPHQAGLQLRPIWNQPDTLVGIQPLPRLAQRWQVAAAINGGFFNRNQQVPLGAIRQSGSWISSPILNRGAIGWNDQGEFTLGRLRLQQTLITASGQSLPINTLDSGFVQKGIARYTRAWGPTYTPRVAKETVITVVNDRVAGQQTASANTPTPILIPPNGYLLVLRDVPLPVFGEGSLQIQMNALPADFNRFPQILGAGPLLLERGQIVLNPDLEQFGNGLDAQQAPRSGIGRTSTGQILLVTTHNRIGGAGPTLAEWAAILKTLGAVDALNLDGGSSTALYLGGQLLDRHPVTSARVQNAIGLFLRPVEAPPLR</sequence>